<evidence type="ECO:0000259" key="5">
    <source>
        <dbReference type="PROSITE" id="PS50042"/>
    </source>
</evidence>
<evidence type="ECO:0000256" key="4">
    <source>
        <dbReference type="ARBA" id="ARBA00023163"/>
    </source>
</evidence>
<evidence type="ECO:0000313" key="7">
    <source>
        <dbReference type="EMBL" id="CAG5092621.1"/>
    </source>
</evidence>
<dbReference type="PANTHER" id="PTHR24567">
    <property type="entry name" value="CRP FAMILY TRANSCRIPTIONAL REGULATORY PROTEIN"/>
    <property type="match status" value="1"/>
</dbReference>
<dbReference type="InterPro" id="IPR000595">
    <property type="entry name" value="cNMP-bd_dom"/>
</dbReference>
<dbReference type="InterPro" id="IPR050397">
    <property type="entry name" value="Env_Response_Regulators"/>
</dbReference>
<keyword evidence="3" id="KW-0010">Activator</keyword>
<feature type="domain" description="HTH crp-type" evidence="6">
    <location>
        <begin position="148"/>
        <end position="221"/>
    </location>
</feature>
<evidence type="ECO:0000256" key="2">
    <source>
        <dbReference type="ARBA" id="ARBA00023125"/>
    </source>
</evidence>
<accession>A0ABN7S9T7</accession>
<dbReference type="InterPro" id="IPR018490">
    <property type="entry name" value="cNMP-bd_dom_sf"/>
</dbReference>
<dbReference type="InterPro" id="IPR036388">
    <property type="entry name" value="WH-like_DNA-bd_sf"/>
</dbReference>
<dbReference type="PROSITE" id="PS00042">
    <property type="entry name" value="HTH_CRP_1"/>
    <property type="match status" value="1"/>
</dbReference>
<dbReference type="InterPro" id="IPR012318">
    <property type="entry name" value="HTH_CRP"/>
</dbReference>
<evidence type="ECO:0000313" key="8">
    <source>
        <dbReference type="Proteomes" id="UP000681526"/>
    </source>
</evidence>
<feature type="domain" description="Cyclic nucleotide-binding" evidence="5">
    <location>
        <begin position="14"/>
        <end position="134"/>
    </location>
</feature>
<dbReference type="RefSeq" id="WP_213486617.1">
    <property type="nucleotide sequence ID" value="NZ_CAJRAY010000095.1"/>
</dbReference>
<dbReference type="SUPFAM" id="SSF51206">
    <property type="entry name" value="cAMP-binding domain-like"/>
    <property type="match status" value="1"/>
</dbReference>
<keyword evidence="2" id="KW-0238">DNA-binding</keyword>
<evidence type="ECO:0000256" key="3">
    <source>
        <dbReference type="ARBA" id="ARBA00023159"/>
    </source>
</evidence>
<sequence length="235" mass="26403">MGYNIRGLLRQIEIFKELTEDEMDQLASIAVRRSFGKKEIIFTEGTEVEAIYFVSSGLVKTFKTDESGRERIVSILREGEMFPHTVLFSGQPYPASAETIVPSVLIALPARPFEFFLEQHSAPAIRIIRDMSNKIMVLQKRLQEAGTFDAHDRGLRFLADLAEHCGERRGEAIYIRLPLTHQDIASAIGTSRETVSRLLNRLKREGILEAGRSGIVIRDPEALRREMGEAASTDG</sequence>
<dbReference type="CDD" id="cd00038">
    <property type="entry name" value="CAP_ED"/>
    <property type="match status" value="1"/>
</dbReference>
<protein>
    <submittedName>
        <fullName evidence="7">Transcriptional regulator Fnr/Crp family</fullName>
    </submittedName>
</protein>
<name>A0ABN7S9T7_THEXY</name>
<dbReference type="InterPro" id="IPR014710">
    <property type="entry name" value="RmlC-like_jellyroll"/>
</dbReference>
<dbReference type="Gene3D" id="2.60.120.10">
    <property type="entry name" value="Jelly Rolls"/>
    <property type="match status" value="1"/>
</dbReference>
<proteinExistence type="predicted"/>
<keyword evidence="1" id="KW-0805">Transcription regulation</keyword>
<keyword evidence="4" id="KW-0804">Transcription</keyword>
<organism evidence="7 8">
    <name type="scientific">Thermobacillus xylanilyticus</name>
    <dbReference type="NCBI Taxonomy" id="76633"/>
    <lineage>
        <taxon>Bacteria</taxon>
        <taxon>Bacillati</taxon>
        <taxon>Bacillota</taxon>
        <taxon>Bacilli</taxon>
        <taxon>Bacillales</taxon>
        <taxon>Paenibacillaceae</taxon>
        <taxon>Thermobacillus</taxon>
    </lineage>
</organism>
<dbReference type="Gene3D" id="1.10.10.10">
    <property type="entry name" value="Winged helix-like DNA-binding domain superfamily/Winged helix DNA-binding domain"/>
    <property type="match status" value="1"/>
</dbReference>
<dbReference type="SMART" id="SM00419">
    <property type="entry name" value="HTH_CRP"/>
    <property type="match status" value="1"/>
</dbReference>
<dbReference type="InterPro" id="IPR036390">
    <property type="entry name" value="WH_DNA-bd_sf"/>
</dbReference>
<dbReference type="CDD" id="cd00092">
    <property type="entry name" value="HTH_CRP"/>
    <property type="match status" value="1"/>
</dbReference>
<evidence type="ECO:0000256" key="1">
    <source>
        <dbReference type="ARBA" id="ARBA00023015"/>
    </source>
</evidence>
<keyword evidence="8" id="KW-1185">Reference proteome</keyword>
<dbReference type="PROSITE" id="PS51063">
    <property type="entry name" value="HTH_CRP_2"/>
    <property type="match status" value="1"/>
</dbReference>
<dbReference type="Pfam" id="PF00027">
    <property type="entry name" value="cNMP_binding"/>
    <property type="match status" value="1"/>
</dbReference>
<comment type="caution">
    <text evidence="7">The sequence shown here is derived from an EMBL/GenBank/DDBJ whole genome shotgun (WGS) entry which is preliminary data.</text>
</comment>
<dbReference type="Pfam" id="PF13545">
    <property type="entry name" value="HTH_Crp_2"/>
    <property type="match status" value="1"/>
</dbReference>
<dbReference type="EMBL" id="CAJRAY010000095">
    <property type="protein sequence ID" value="CAG5092621.1"/>
    <property type="molecule type" value="Genomic_DNA"/>
</dbReference>
<dbReference type="PROSITE" id="PS50042">
    <property type="entry name" value="CNMP_BINDING_3"/>
    <property type="match status" value="1"/>
</dbReference>
<dbReference type="PRINTS" id="PR00034">
    <property type="entry name" value="HTHCRP"/>
</dbReference>
<dbReference type="InterPro" id="IPR018335">
    <property type="entry name" value="Tscrpt_reg_HTH_Crp-type_CS"/>
</dbReference>
<dbReference type="Proteomes" id="UP000681526">
    <property type="component" value="Unassembled WGS sequence"/>
</dbReference>
<dbReference type="PANTHER" id="PTHR24567:SF26">
    <property type="entry name" value="REGULATORY PROTEIN YEIL"/>
    <property type="match status" value="1"/>
</dbReference>
<dbReference type="SMART" id="SM00100">
    <property type="entry name" value="cNMP"/>
    <property type="match status" value="1"/>
</dbReference>
<gene>
    <name evidence="7" type="primary">txxe 2734</name>
    <name evidence="7" type="ORF">TXXE_18490</name>
</gene>
<reference evidence="7 8" key="1">
    <citation type="submission" date="2021-04" db="EMBL/GenBank/DDBJ databases">
        <authorList>
            <person name="Rakotoarivonina H."/>
        </authorList>
    </citation>
    <scope>NUCLEOTIDE SEQUENCE [LARGE SCALE GENOMIC DNA]</scope>
    <source>
        <strain evidence="7 8">XE</strain>
    </source>
</reference>
<dbReference type="SUPFAM" id="SSF46785">
    <property type="entry name" value="Winged helix' DNA-binding domain"/>
    <property type="match status" value="1"/>
</dbReference>
<evidence type="ECO:0000259" key="6">
    <source>
        <dbReference type="PROSITE" id="PS51063"/>
    </source>
</evidence>